<dbReference type="EMBL" id="MCFD01000013">
    <property type="protein sequence ID" value="ORX67332.1"/>
    <property type="molecule type" value="Genomic_DNA"/>
</dbReference>
<dbReference type="SUPFAM" id="SSF55785">
    <property type="entry name" value="PYP-like sensor domain (PAS domain)"/>
    <property type="match status" value="1"/>
</dbReference>
<dbReference type="GeneID" id="63807240"/>
<organism evidence="1 2">
    <name type="scientific">Linderina pennispora</name>
    <dbReference type="NCBI Taxonomy" id="61395"/>
    <lineage>
        <taxon>Eukaryota</taxon>
        <taxon>Fungi</taxon>
        <taxon>Fungi incertae sedis</taxon>
        <taxon>Zoopagomycota</taxon>
        <taxon>Kickxellomycotina</taxon>
        <taxon>Kickxellomycetes</taxon>
        <taxon>Kickxellales</taxon>
        <taxon>Kickxellaceae</taxon>
        <taxon>Linderina</taxon>
    </lineage>
</organism>
<evidence type="ECO:0000313" key="1">
    <source>
        <dbReference type="EMBL" id="ORX67332.1"/>
    </source>
</evidence>
<comment type="caution">
    <text evidence="1">The sequence shown here is derived from an EMBL/GenBank/DDBJ whole genome shotgun (WGS) entry which is preliminary data.</text>
</comment>
<dbReference type="RefSeq" id="XP_040741254.1">
    <property type="nucleotide sequence ID" value="XM_040890592.1"/>
</dbReference>
<protein>
    <recommendedName>
        <fullName evidence="3">PAS domain-containing protein</fullName>
    </recommendedName>
</protein>
<dbReference type="AlphaFoldDB" id="A0A1Y1W1H1"/>
<proteinExistence type="predicted"/>
<accession>A0A1Y1W1H1</accession>
<evidence type="ECO:0000313" key="2">
    <source>
        <dbReference type="Proteomes" id="UP000193922"/>
    </source>
</evidence>
<reference evidence="1 2" key="1">
    <citation type="submission" date="2016-07" db="EMBL/GenBank/DDBJ databases">
        <title>Pervasive Adenine N6-methylation of Active Genes in Fungi.</title>
        <authorList>
            <consortium name="DOE Joint Genome Institute"/>
            <person name="Mondo S.J."/>
            <person name="Dannebaum R.O."/>
            <person name="Kuo R.C."/>
            <person name="Labutti K."/>
            <person name="Haridas S."/>
            <person name="Kuo A."/>
            <person name="Salamov A."/>
            <person name="Ahrendt S.R."/>
            <person name="Lipzen A."/>
            <person name="Sullivan W."/>
            <person name="Andreopoulos W.B."/>
            <person name="Clum A."/>
            <person name="Lindquist E."/>
            <person name="Daum C."/>
            <person name="Ramamoorthy G.K."/>
            <person name="Gryganskyi A."/>
            <person name="Culley D."/>
            <person name="Magnuson J.K."/>
            <person name="James T.Y."/>
            <person name="O'Malley M.A."/>
            <person name="Stajich J.E."/>
            <person name="Spatafora J.W."/>
            <person name="Visel A."/>
            <person name="Grigoriev I.V."/>
        </authorList>
    </citation>
    <scope>NUCLEOTIDE SEQUENCE [LARGE SCALE GENOMIC DNA]</scope>
    <source>
        <strain evidence="1 2">ATCC 12442</strain>
    </source>
</reference>
<sequence length="339" mass="37910">MNNVVSERPTFLGIHARNASTQILYISSGCQQAMGYSPQYMISKNAKEFIADPYAEKYPEIYDGAESDDDASAYVMYMNVRCGNGDVVLHRVTTFKCDNCIIVVGVAFPELPFQDRHLLEVQTLDGAMRRLNLAATEKQDRELAEKRRQVTEQGRVPLYFASQPQVKAAFVLENPQNQETDESGRRQSGSLVVFVTGSISKIIDADTSDLLRYPFMKLIAPEDILKTSKFFDRLSDSPDVLVETFSLLEKPYIIEGDVLVPDEDNRRVVVECLGANVQDGVALLMRKLRVRGPPVRNEVGEWSSYKAAVEDSDGGYLTLEEIVSSDPETSDAPSWSTLR</sequence>
<gene>
    <name evidence="1" type="ORF">DL89DRAFT_295085</name>
</gene>
<name>A0A1Y1W1H1_9FUNG</name>
<evidence type="ECO:0008006" key="3">
    <source>
        <dbReference type="Google" id="ProtNLM"/>
    </source>
</evidence>
<keyword evidence="2" id="KW-1185">Reference proteome</keyword>
<dbReference type="InterPro" id="IPR035965">
    <property type="entry name" value="PAS-like_dom_sf"/>
</dbReference>
<dbReference type="Proteomes" id="UP000193922">
    <property type="component" value="Unassembled WGS sequence"/>
</dbReference>
<dbReference type="OrthoDB" id="411251at2759"/>